<dbReference type="Gene3D" id="1.20.1280.50">
    <property type="match status" value="1"/>
</dbReference>
<reference evidence="2" key="3">
    <citation type="submission" date="2020-12" db="UniProtKB">
        <authorList>
            <consortium name="EnsemblPlants"/>
        </authorList>
    </citation>
    <scope>IDENTIFICATION</scope>
</reference>
<dbReference type="InterPro" id="IPR050796">
    <property type="entry name" value="SCF_F-box_component"/>
</dbReference>
<sequence>MQTSVCEIRSTSILNLGDCCFYLQKNPLKDVGEVLVMDGADSQAIGSSSQLPCKPEAILIDKDVGREDFENSEFQRDNCEDGDNKVETKTESEDYEYRVVAGVTCLVKRVRTSRILEGGPLSCQVSRNNSSDVTTGECSTSLRVDTLTSDVRTDEDTSRLPHDRRLFRLERNEDGVESVETFEDASVVVRQNVISKAPGYGLLSEDFVCEISNEKVGPCSQDSSARPTSQSQLGAAEVFEEDKDGQVVFERNLSFGNRESDPEMDENIWQSLPEDVADKILLWLPVASCARFRPVCKRWLNLMKSEGFFQMHSQNAAHETWILSFADRSPDLKHEDKYEGQIFDPVSNRTFKLEFPSLPEGSVPVAAAGGLVCFCRDLNDSGEDGVCFYVCNPITKAWKIIPSPCSRVSIVTLVVDTEASFMSYKLYVVCEASEVRWLWMGVLDHSTKEYDSKLNRWIDVGDVHSSEQFRGQSVFNHGKVHLLSSEFVHALDVQEGNWMMMSVPAYASCASLLEREGRLLVVGDIVNHNVFHLPGMKSYVGIAIWEYDPVYKDWNEVTRMPEAMVENFSYSSFSCVIVGDLVYLFSRRYITPQIVVYSFSQQLWSQVADWCEGIPFKVFTFNPRLDSCA</sequence>
<dbReference type="Proteomes" id="UP000006727">
    <property type="component" value="Chromosome 11"/>
</dbReference>
<reference evidence="2 3" key="1">
    <citation type="journal article" date="2008" name="Science">
        <title>The Physcomitrella genome reveals evolutionary insights into the conquest of land by plants.</title>
        <authorList>
            <person name="Rensing S."/>
            <person name="Lang D."/>
            <person name="Zimmer A."/>
            <person name="Terry A."/>
            <person name="Salamov A."/>
            <person name="Shapiro H."/>
            <person name="Nishiyama T."/>
            <person name="Perroud P.-F."/>
            <person name="Lindquist E."/>
            <person name="Kamisugi Y."/>
            <person name="Tanahashi T."/>
            <person name="Sakakibara K."/>
            <person name="Fujita T."/>
            <person name="Oishi K."/>
            <person name="Shin-I T."/>
            <person name="Kuroki Y."/>
            <person name="Toyoda A."/>
            <person name="Suzuki Y."/>
            <person name="Hashimoto A."/>
            <person name="Yamaguchi K."/>
            <person name="Sugano A."/>
            <person name="Kohara Y."/>
            <person name="Fujiyama A."/>
            <person name="Anterola A."/>
            <person name="Aoki S."/>
            <person name="Ashton N."/>
            <person name="Barbazuk W.B."/>
            <person name="Barker E."/>
            <person name="Bennetzen J."/>
            <person name="Bezanilla M."/>
            <person name="Blankenship R."/>
            <person name="Cho S.H."/>
            <person name="Dutcher S."/>
            <person name="Estelle M."/>
            <person name="Fawcett J.A."/>
            <person name="Gundlach H."/>
            <person name="Hanada K."/>
            <person name="Heyl A."/>
            <person name="Hicks K.A."/>
            <person name="Hugh J."/>
            <person name="Lohr M."/>
            <person name="Mayer K."/>
            <person name="Melkozernov A."/>
            <person name="Murata T."/>
            <person name="Nelson D."/>
            <person name="Pils B."/>
            <person name="Prigge M."/>
            <person name="Reiss B."/>
            <person name="Renner T."/>
            <person name="Rombauts S."/>
            <person name="Rushton P."/>
            <person name="Sanderfoot A."/>
            <person name="Schween G."/>
            <person name="Shiu S.-H."/>
            <person name="Stueber K."/>
            <person name="Theodoulou F.L."/>
            <person name="Tu H."/>
            <person name="Van de Peer Y."/>
            <person name="Verrier P.J."/>
            <person name="Waters E."/>
            <person name="Wood A."/>
            <person name="Yang L."/>
            <person name="Cove D."/>
            <person name="Cuming A."/>
            <person name="Hasebe M."/>
            <person name="Lucas S."/>
            <person name="Mishler D.B."/>
            <person name="Reski R."/>
            <person name="Grigoriev I."/>
            <person name="Quatrano R.S."/>
            <person name="Boore J.L."/>
        </authorList>
    </citation>
    <scope>NUCLEOTIDE SEQUENCE [LARGE SCALE GENOMIC DNA]</scope>
    <source>
        <strain evidence="2 3">cv. Gransden 2004</strain>
    </source>
</reference>
<dbReference type="AlphaFoldDB" id="A0A7I4A953"/>
<dbReference type="Gramene" id="Pp3c11_5570V3.1">
    <property type="protein sequence ID" value="Pp3c11_5570V3.1"/>
    <property type="gene ID" value="Pp3c11_5570"/>
</dbReference>
<dbReference type="InParanoid" id="A0A7I4A953"/>
<evidence type="ECO:0000313" key="3">
    <source>
        <dbReference type="Proteomes" id="UP000006727"/>
    </source>
</evidence>
<evidence type="ECO:0000259" key="1">
    <source>
        <dbReference type="PROSITE" id="PS50181"/>
    </source>
</evidence>
<dbReference type="PANTHER" id="PTHR31672">
    <property type="entry name" value="BNACNNG10540D PROTEIN"/>
    <property type="match status" value="1"/>
</dbReference>
<dbReference type="GO" id="GO:0004842">
    <property type="term" value="F:ubiquitin-protein transferase activity"/>
    <property type="evidence" value="ECO:0000318"/>
    <property type="project" value="GO_Central"/>
</dbReference>
<proteinExistence type="predicted"/>
<protein>
    <recommendedName>
        <fullName evidence="1">F-box domain-containing protein</fullName>
    </recommendedName>
</protein>
<dbReference type="PANTHER" id="PTHR31672:SF12">
    <property type="entry name" value="F-BOX DOMAIN-CONTAINING PROTEIN"/>
    <property type="match status" value="1"/>
</dbReference>
<reference evidence="2 3" key="2">
    <citation type="journal article" date="2018" name="Plant J.">
        <title>The Physcomitrella patens chromosome-scale assembly reveals moss genome structure and evolution.</title>
        <authorList>
            <person name="Lang D."/>
            <person name="Ullrich K.K."/>
            <person name="Murat F."/>
            <person name="Fuchs J."/>
            <person name="Jenkins J."/>
            <person name="Haas F.B."/>
            <person name="Piednoel M."/>
            <person name="Gundlach H."/>
            <person name="Van Bel M."/>
            <person name="Meyberg R."/>
            <person name="Vives C."/>
            <person name="Morata J."/>
            <person name="Symeonidi A."/>
            <person name="Hiss M."/>
            <person name="Muchero W."/>
            <person name="Kamisugi Y."/>
            <person name="Saleh O."/>
            <person name="Blanc G."/>
            <person name="Decker E.L."/>
            <person name="van Gessel N."/>
            <person name="Grimwood J."/>
            <person name="Hayes R.D."/>
            <person name="Graham S.W."/>
            <person name="Gunter L.E."/>
            <person name="McDaniel S.F."/>
            <person name="Hoernstein S.N.W."/>
            <person name="Larsson A."/>
            <person name="Li F.W."/>
            <person name="Perroud P.F."/>
            <person name="Phillips J."/>
            <person name="Ranjan P."/>
            <person name="Rokshar D.S."/>
            <person name="Rothfels C.J."/>
            <person name="Schneider L."/>
            <person name="Shu S."/>
            <person name="Stevenson D.W."/>
            <person name="Thummler F."/>
            <person name="Tillich M."/>
            <person name="Villarreal Aguilar J.C."/>
            <person name="Widiez T."/>
            <person name="Wong G.K."/>
            <person name="Wymore A."/>
            <person name="Zhang Y."/>
            <person name="Zimmer A.D."/>
            <person name="Quatrano R.S."/>
            <person name="Mayer K.F.X."/>
            <person name="Goodstein D."/>
            <person name="Casacuberta J.M."/>
            <person name="Vandepoele K."/>
            <person name="Reski R."/>
            <person name="Cuming A.C."/>
            <person name="Tuskan G.A."/>
            <person name="Maumus F."/>
            <person name="Salse J."/>
            <person name="Schmutz J."/>
            <person name="Rensing S.A."/>
        </authorList>
    </citation>
    <scope>NUCLEOTIDE SEQUENCE [LARGE SCALE GENOMIC DNA]</scope>
    <source>
        <strain evidence="2 3">cv. Gransden 2004</strain>
    </source>
</reference>
<dbReference type="SMART" id="SM00256">
    <property type="entry name" value="FBOX"/>
    <property type="match status" value="1"/>
</dbReference>
<dbReference type="InterPro" id="IPR015915">
    <property type="entry name" value="Kelch-typ_b-propeller"/>
</dbReference>
<organism evidence="2 3">
    <name type="scientific">Physcomitrium patens</name>
    <name type="common">Spreading-leaved earth moss</name>
    <name type="synonym">Physcomitrella patens</name>
    <dbReference type="NCBI Taxonomy" id="3218"/>
    <lineage>
        <taxon>Eukaryota</taxon>
        <taxon>Viridiplantae</taxon>
        <taxon>Streptophyta</taxon>
        <taxon>Embryophyta</taxon>
        <taxon>Bryophyta</taxon>
        <taxon>Bryophytina</taxon>
        <taxon>Bryopsida</taxon>
        <taxon>Funariidae</taxon>
        <taxon>Funariales</taxon>
        <taxon>Funariaceae</taxon>
        <taxon>Physcomitrium</taxon>
    </lineage>
</organism>
<dbReference type="InterPro" id="IPR036047">
    <property type="entry name" value="F-box-like_dom_sf"/>
</dbReference>
<keyword evidence="3" id="KW-1185">Reference proteome</keyword>
<dbReference type="InterPro" id="IPR001810">
    <property type="entry name" value="F-box_dom"/>
</dbReference>
<dbReference type="PROSITE" id="PS50181">
    <property type="entry name" value="FBOX"/>
    <property type="match status" value="1"/>
</dbReference>
<accession>A0A7I4A953</accession>
<dbReference type="Pfam" id="PF00646">
    <property type="entry name" value="F-box"/>
    <property type="match status" value="1"/>
</dbReference>
<dbReference type="EMBL" id="ABEU02000011">
    <property type="status" value="NOT_ANNOTATED_CDS"/>
    <property type="molecule type" value="Genomic_DNA"/>
</dbReference>
<dbReference type="EnsemblPlants" id="Pp3c11_5570V3.1">
    <property type="protein sequence ID" value="Pp3c11_5570V3.1"/>
    <property type="gene ID" value="Pp3c11_5570"/>
</dbReference>
<dbReference type="SUPFAM" id="SSF117281">
    <property type="entry name" value="Kelch motif"/>
    <property type="match status" value="1"/>
</dbReference>
<dbReference type="SUPFAM" id="SSF81383">
    <property type="entry name" value="F-box domain"/>
    <property type="match status" value="1"/>
</dbReference>
<dbReference type="GO" id="GO:0031146">
    <property type="term" value="P:SCF-dependent proteasomal ubiquitin-dependent protein catabolic process"/>
    <property type="evidence" value="ECO:0000318"/>
    <property type="project" value="GO_Central"/>
</dbReference>
<dbReference type="Gene3D" id="2.120.10.80">
    <property type="entry name" value="Kelch-type beta propeller"/>
    <property type="match status" value="1"/>
</dbReference>
<name>A0A7I4A953_PHYPA</name>
<feature type="domain" description="F-box" evidence="1">
    <location>
        <begin position="266"/>
        <end position="312"/>
    </location>
</feature>
<evidence type="ECO:0000313" key="2">
    <source>
        <dbReference type="EnsemblPlants" id="Pp3c11_5570V3.1"/>
    </source>
</evidence>